<organism evidence="6 7">
    <name type="scientific">Ochrobactrum soli</name>
    <dbReference type="NCBI Taxonomy" id="2448455"/>
    <lineage>
        <taxon>Bacteria</taxon>
        <taxon>Pseudomonadati</taxon>
        <taxon>Pseudomonadota</taxon>
        <taxon>Alphaproteobacteria</taxon>
        <taxon>Hyphomicrobiales</taxon>
        <taxon>Brucellaceae</taxon>
        <taxon>Brucella/Ochrobactrum group</taxon>
        <taxon>Ochrobactrum</taxon>
    </lineage>
</organism>
<accession>A0A2P9HBW6</accession>
<dbReference type="InterPro" id="IPR001279">
    <property type="entry name" value="Metallo-B-lactamas"/>
</dbReference>
<dbReference type="RefSeq" id="WP_109365792.1">
    <property type="nucleotide sequence ID" value="NZ_OOFM01000001.1"/>
</dbReference>
<dbReference type="EMBL" id="OOFM01000001">
    <property type="protein sequence ID" value="SPL61555.1"/>
    <property type="molecule type" value="Genomic_DNA"/>
</dbReference>
<name>A0A2P9HBW6_9HYPH</name>
<evidence type="ECO:0000256" key="2">
    <source>
        <dbReference type="ARBA" id="ARBA00022723"/>
    </source>
</evidence>
<dbReference type="Proteomes" id="UP000246073">
    <property type="component" value="Unassembled WGS sequence"/>
</dbReference>
<evidence type="ECO:0000256" key="1">
    <source>
        <dbReference type="ARBA" id="ARBA00007749"/>
    </source>
</evidence>
<evidence type="ECO:0000256" key="3">
    <source>
        <dbReference type="ARBA" id="ARBA00022801"/>
    </source>
</evidence>
<dbReference type="InterPro" id="IPR051013">
    <property type="entry name" value="MBL_superfamily_lactonases"/>
</dbReference>
<evidence type="ECO:0000313" key="7">
    <source>
        <dbReference type="Proteomes" id="UP000246073"/>
    </source>
</evidence>
<dbReference type="PANTHER" id="PTHR42978">
    <property type="entry name" value="QUORUM-QUENCHING LACTONASE YTNP-RELATED-RELATED"/>
    <property type="match status" value="1"/>
</dbReference>
<evidence type="ECO:0000259" key="5">
    <source>
        <dbReference type="SMART" id="SM00849"/>
    </source>
</evidence>
<keyword evidence="4" id="KW-0862">Zinc</keyword>
<reference evidence="7" key="1">
    <citation type="submission" date="2017-12" db="EMBL/GenBank/DDBJ databases">
        <authorList>
            <person name="Diaz M."/>
        </authorList>
    </citation>
    <scope>NUCLEOTIDE SEQUENCE [LARGE SCALE GENOMIC DNA]</scope>
    <source>
        <strain evidence="7">FI11154</strain>
    </source>
</reference>
<keyword evidence="3" id="KW-0378">Hydrolase</keyword>
<dbReference type="InterPro" id="IPR036866">
    <property type="entry name" value="RibonucZ/Hydroxyglut_hydro"/>
</dbReference>
<feature type="domain" description="Metallo-beta-lactamase" evidence="5">
    <location>
        <begin position="73"/>
        <end position="287"/>
    </location>
</feature>
<evidence type="ECO:0000313" key="6">
    <source>
        <dbReference type="EMBL" id="SPL61555.1"/>
    </source>
</evidence>
<comment type="similarity">
    <text evidence="1">Belongs to the metallo-beta-lactamase superfamily.</text>
</comment>
<dbReference type="GO" id="GO:0046872">
    <property type="term" value="F:metal ion binding"/>
    <property type="evidence" value="ECO:0007669"/>
    <property type="project" value="UniProtKB-KW"/>
</dbReference>
<dbReference type="Gene3D" id="3.60.15.10">
    <property type="entry name" value="Ribonuclease Z/Hydroxyacylglutathione hydrolase-like"/>
    <property type="match status" value="1"/>
</dbReference>
<dbReference type="SMART" id="SM00849">
    <property type="entry name" value="Lactamase_B"/>
    <property type="match status" value="1"/>
</dbReference>
<dbReference type="Pfam" id="PF00753">
    <property type="entry name" value="Lactamase_B"/>
    <property type="match status" value="1"/>
</dbReference>
<evidence type="ECO:0000256" key="4">
    <source>
        <dbReference type="ARBA" id="ARBA00022833"/>
    </source>
</evidence>
<keyword evidence="2" id="KW-0479">Metal-binding</keyword>
<dbReference type="SUPFAM" id="SSF56281">
    <property type="entry name" value="Metallo-hydrolase/oxidoreductase"/>
    <property type="match status" value="1"/>
</dbReference>
<sequence length="313" mass="34109">MKHNHIWIASLGISLEQLALEDETLVTCIPDLGPVQWRRDKLFGEMQFTRNESYPTSPMNSADNGLADTLSLSFNIYLVQSRAGNVLIDTGIGNGKYRPDRPAWDRLNGPFLAILEGLGLDADHINFVINTHLHADHVGWNTIADSRGGWRPTFPSATYVTPARELEAMLAKAQATSNSSNLLHGAWQDSVMPIIDGPGYLAVQPGEIVAGLQTIALPGHTSGMIGLILGSGDETIVFTADAIHHPIQLPNNAPASNFCINPEESVQTRIKLLETCALNNWVIAPYHFPAPAFSHIKRNEANGYEIKPLVLPG</sequence>
<dbReference type="AlphaFoldDB" id="A0A2P9HBW6"/>
<dbReference type="GO" id="GO:0016787">
    <property type="term" value="F:hydrolase activity"/>
    <property type="evidence" value="ECO:0007669"/>
    <property type="project" value="UniProtKB-KW"/>
</dbReference>
<gene>
    <name evidence="6" type="ORF">OHAE_4347</name>
</gene>
<protein>
    <submittedName>
        <fullName evidence="6">Beta-lactamase-like</fullName>
    </submittedName>
</protein>
<proteinExistence type="inferred from homology"/>
<dbReference type="PANTHER" id="PTHR42978:SF6">
    <property type="entry name" value="QUORUM-QUENCHING LACTONASE YTNP-RELATED"/>
    <property type="match status" value="1"/>
</dbReference>
<dbReference type="CDD" id="cd16277">
    <property type="entry name" value="metallo-hydrolase-like_MBL-fold"/>
    <property type="match status" value="1"/>
</dbReference>